<dbReference type="PANTHER" id="PTHR43578:SF3">
    <property type="entry name" value="NADH-QUINONE OXIDOREDUCTASE SUBUNIT F"/>
    <property type="match status" value="1"/>
</dbReference>
<dbReference type="SUPFAM" id="SSF140490">
    <property type="entry name" value="Nqo1C-terminal domain-like"/>
    <property type="match status" value="1"/>
</dbReference>
<dbReference type="NCBIfam" id="NF010120">
    <property type="entry name" value="PRK13596.1"/>
    <property type="match status" value="1"/>
</dbReference>
<dbReference type="InterPro" id="IPR019554">
    <property type="entry name" value="Soluble_ligand-bd"/>
</dbReference>
<dbReference type="GO" id="GO:0010181">
    <property type="term" value="F:FMN binding"/>
    <property type="evidence" value="ECO:0007669"/>
    <property type="project" value="InterPro"/>
</dbReference>
<dbReference type="AlphaFoldDB" id="A0A2W1JA99"/>
<keyword evidence="4" id="KW-0408">Iron</keyword>
<accession>A0A2W1JA99</accession>
<name>A0A2W1JA99_9CYAN</name>
<keyword evidence="3" id="KW-0479">Metal-binding</keyword>
<dbReference type="OrthoDB" id="9761899at2"/>
<evidence type="ECO:0000256" key="5">
    <source>
        <dbReference type="ARBA" id="ARBA00023014"/>
    </source>
</evidence>
<evidence type="ECO:0000313" key="9">
    <source>
        <dbReference type="Proteomes" id="UP000248857"/>
    </source>
</evidence>
<dbReference type="InterPro" id="IPR036249">
    <property type="entry name" value="Thioredoxin-like_sf"/>
</dbReference>
<dbReference type="FunFam" id="1.20.1440.230:FF:000001">
    <property type="entry name" value="Mitochondrial NADH dehydrogenase flavoprotein 1"/>
    <property type="match status" value="1"/>
</dbReference>
<evidence type="ECO:0000313" key="8">
    <source>
        <dbReference type="EMBL" id="PZD70936.1"/>
    </source>
</evidence>
<keyword evidence="2" id="KW-0004">4Fe-4S</keyword>
<dbReference type="CDD" id="cd02980">
    <property type="entry name" value="TRX_Fd_family"/>
    <property type="match status" value="1"/>
</dbReference>
<dbReference type="GO" id="GO:0051539">
    <property type="term" value="F:4 iron, 4 sulfur cluster binding"/>
    <property type="evidence" value="ECO:0007669"/>
    <property type="project" value="UniProtKB-KW"/>
</dbReference>
<dbReference type="GO" id="GO:0050583">
    <property type="term" value="F:hydrogen dehydrogenase (NADP+) activity"/>
    <property type="evidence" value="ECO:0007669"/>
    <property type="project" value="UniProtKB-EC"/>
</dbReference>
<dbReference type="InterPro" id="IPR011538">
    <property type="entry name" value="Nuo51_FMN-bd"/>
</dbReference>
<proteinExistence type="inferred from homology"/>
<dbReference type="EMBL" id="PQWO01000025">
    <property type="protein sequence ID" value="PZD70936.1"/>
    <property type="molecule type" value="Genomic_DNA"/>
</dbReference>
<organism evidence="8 9">
    <name type="scientific">Acaryochloris thomasi RCC1774</name>
    <dbReference type="NCBI Taxonomy" id="1764569"/>
    <lineage>
        <taxon>Bacteria</taxon>
        <taxon>Bacillati</taxon>
        <taxon>Cyanobacteriota</taxon>
        <taxon>Cyanophyceae</taxon>
        <taxon>Acaryochloridales</taxon>
        <taxon>Acaryochloridaceae</taxon>
        <taxon>Acaryochloris</taxon>
        <taxon>Acaryochloris thomasi</taxon>
    </lineage>
</organism>
<dbReference type="SUPFAM" id="SSF142984">
    <property type="entry name" value="Nqo1 middle domain-like"/>
    <property type="match status" value="1"/>
</dbReference>
<dbReference type="SUPFAM" id="SSF142019">
    <property type="entry name" value="Nqo1 FMN-binding domain-like"/>
    <property type="match status" value="1"/>
</dbReference>
<evidence type="ECO:0000259" key="7">
    <source>
        <dbReference type="SMART" id="SM00928"/>
    </source>
</evidence>
<dbReference type="SMART" id="SM00928">
    <property type="entry name" value="NADH_4Fe-4S"/>
    <property type="match status" value="1"/>
</dbReference>
<reference evidence="8 9" key="1">
    <citation type="journal article" date="2018" name="Sci. Rep.">
        <title>A novel species of the marine cyanobacterium Acaryochloris with a unique pigment content and lifestyle.</title>
        <authorList>
            <person name="Partensky F."/>
            <person name="Six C."/>
            <person name="Ratin M."/>
            <person name="Garczarek L."/>
            <person name="Vaulot D."/>
            <person name="Probert I."/>
            <person name="Calteau A."/>
            <person name="Gourvil P."/>
            <person name="Marie D."/>
            <person name="Grebert T."/>
            <person name="Bouchier C."/>
            <person name="Le Panse S."/>
            <person name="Gachenot M."/>
            <person name="Rodriguez F."/>
            <person name="Garrido J.L."/>
        </authorList>
    </citation>
    <scope>NUCLEOTIDE SEQUENCE [LARGE SCALE GENOMIC DNA]</scope>
    <source>
        <strain evidence="8 9">RCC1774</strain>
    </source>
</reference>
<comment type="caution">
    <text evidence="8">The sequence shown here is derived from an EMBL/GenBank/DDBJ whole genome shotgun (WGS) entry which is preliminary data.</text>
</comment>
<dbReference type="Gene3D" id="3.40.30.10">
    <property type="entry name" value="Glutaredoxin"/>
    <property type="match status" value="1"/>
</dbReference>
<keyword evidence="5" id="KW-0411">Iron-sulfur</keyword>
<keyword evidence="8" id="KW-0560">Oxidoreductase</keyword>
<dbReference type="Proteomes" id="UP000248857">
    <property type="component" value="Unassembled WGS sequence"/>
</dbReference>
<dbReference type="InterPro" id="IPR019575">
    <property type="entry name" value="Nuop51_4Fe4S-bd"/>
</dbReference>
<evidence type="ECO:0000256" key="3">
    <source>
        <dbReference type="ARBA" id="ARBA00022723"/>
    </source>
</evidence>
<feature type="region of interest" description="Disordered" evidence="6">
    <location>
        <begin position="99"/>
        <end position="130"/>
    </location>
</feature>
<dbReference type="FunFam" id="3.40.50.11540:FF:000001">
    <property type="entry name" value="NADH dehydrogenase [ubiquinone] flavoprotein 1, mitochondrial"/>
    <property type="match status" value="1"/>
</dbReference>
<dbReference type="InterPro" id="IPR037225">
    <property type="entry name" value="Nuo51_FMN-bd_sf"/>
</dbReference>
<dbReference type="Gene3D" id="3.40.50.11540">
    <property type="entry name" value="NADH-ubiquinone oxidoreductase 51kDa subunit"/>
    <property type="match status" value="1"/>
</dbReference>
<protein>
    <submittedName>
        <fullName evidence="8">NADP-reducing hydrogenase subunit HndC</fullName>
        <ecNumber evidence="8">1.12.1.3</ecNumber>
    </submittedName>
</protein>
<evidence type="ECO:0000256" key="1">
    <source>
        <dbReference type="ARBA" id="ARBA00007523"/>
    </source>
</evidence>
<evidence type="ECO:0000256" key="4">
    <source>
        <dbReference type="ARBA" id="ARBA00023004"/>
    </source>
</evidence>
<dbReference type="InterPro" id="IPR002023">
    <property type="entry name" value="NuoE-like"/>
</dbReference>
<dbReference type="InterPro" id="IPR001949">
    <property type="entry name" value="NADH-UbQ_OxRdtase_51kDa_CS"/>
</dbReference>
<dbReference type="EC" id="1.12.1.3" evidence="8"/>
<evidence type="ECO:0000256" key="6">
    <source>
        <dbReference type="SAM" id="MobiDB-lite"/>
    </source>
</evidence>
<keyword evidence="9" id="KW-1185">Reference proteome</keyword>
<dbReference type="PANTHER" id="PTHR43578">
    <property type="entry name" value="NADH-QUINONE OXIDOREDUCTASE SUBUNIT F"/>
    <property type="match status" value="1"/>
</dbReference>
<feature type="domain" description="NADH-ubiquinone oxidoreductase 51kDa subunit iron-sulphur binding" evidence="7">
    <location>
        <begin position="463"/>
        <end position="508"/>
    </location>
</feature>
<dbReference type="Gene3D" id="1.20.1440.230">
    <property type="entry name" value="NADH-ubiquinone oxidoreductase 51kDa subunit, iron-sulphur binding domain"/>
    <property type="match status" value="1"/>
</dbReference>
<dbReference type="InterPro" id="IPR037207">
    <property type="entry name" value="Nuop51_4Fe4S-bd_sf"/>
</dbReference>
<dbReference type="Pfam" id="PF10531">
    <property type="entry name" value="SLBB"/>
    <property type="match status" value="1"/>
</dbReference>
<dbReference type="RefSeq" id="WP_110988580.1">
    <property type="nucleotide sequence ID" value="NZ_CAWNWM010000025.1"/>
</dbReference>
<sequence length="560" mass="60588">MDLNELQTLTKQEKKILDTPCICCCTVGGCLSTNALEVKKQLESEIATQNLKDQLSIRGVGCMGLCSQGPLVRLDPEGILYDHVTPDQAPQLIQAALHATSPPHSKLKTSPTKTLREQNSKPKAPSPYQPQHHPFFTHQRPIVLENSGRINPEKIKEYIANRGYFALYRALYEMTPGEVIDQITQSGLRGRGGGGYPTGLKWSTVAKMPTGQKYVICNGDEGDPGAFMDRSVLESDPHRVLEGMAISAYAVGANQGYIYVRGEYPLAISHLQTAIRQARQKGLLGSQIFESPFDFRVDIRIGAGAFVCGEETALMASIEGKRGLPRPRPPYPAESGLWGCPTLINNVETFANVAPIIRKGADWFAGIGTENSKGTKVFSLAGKIKNTGLIEVPMGTPLRQIVEQMGGGVPDGAVKAVQTGGPSGGCIPADAFDTLVDYESLKALGSIMGSGGMIVMDQSTNMVDVARFFMEFCMDESCGKCIPCRAGTVQLYQLLTKISEGKAQQGDLAQLEDLCDVVKHTSLCGLGQSAPNPVLSTLRFFKDEYLALMQDVVSDRQKPP</sequence>
<dbReference type="SUPFAM" id="SSF52833">
    <property type="entry name" value="Thioredoxin-like"/>
    <property type="match status" value="1"/>
</dbReference>
<comment type="similarity">
    <text evidence="1">Belongs to the complex I 51 kDa subunit family.</text>
</comment>
<dbReference type="Pfam" id="PF01512">
    <property type="entry name" value="Complex1_51K"/>
    <property type="match status" value="1"/>
</dbReference>
<dbReference type="Gene3D" id="6.10.250.1450">
    <property type="match status" value="1"/>
</dbReference>
<gene>
    <name evidence="8" type="primary">hndC_2</name>
    <name evidence="8" type="ORF">C1752_08711</name>
</gene>
<dbReference type="GO" id="GO:0046872">
    <property type="term" value="F:metal ion binding"/>
    <property type="evidence" value="ECO:0007669"/>
    <property type="project" value="UniProtKB-KW"/>
</dbReference>
<dbReference type="PROSITE" id="PS00645">
    <property type="entry name" value="COMPLEX1_51K_2"/>
    <property type="match status" value="1"/>
</dbReference>
<dbReference type="Gene3D" id="3.10.20.600">
    <property type="match status" value="1"/>
</dbReference>
<dbReference type="PROSITE" id="PS01099">
    <property type="entry name" value="COMPLEX1_24K"/>
    <property type="match status" value="1"/>
</dbReference>
<dbReference type="Pfam" id="PF10589">
    <property type="entry name" value="NADH_4Fe-4S"/>
    <property type="match status" value="1"/>
</dbReference>
<evidence type="ECO:0000256" key="2">
    <source>
        <dbReference type="ARBA" id="ARBA00022485"/>
    </source>
</evidence>
<dbReference type="GO" id="GO:0008137">
    <property type="term" value="F:NADH dehydrogenase (ubiquinone) activity"/>
    <property type="evidence" value="ECO:0007669"/>
    <property type="project" value="InterPro"/>
</dbReference>